<keyword evidence="2" id="KW-1185">Reference proteome</keyword>
<dbReference type="AlphaFoldDB" id="A0A9K3GKR8"/>
<dbReference type="EMBL" id="BDIP01002584">
    <property type="protein sequence ID" value="GIQ86517.1"/>
    <property type="molecule type" value="Genomic_DNA"/>
</dbReference>
<sequence length="115" mass="12775">MHSNVCGVTDEEEDVFWAGQPVECWADFVSVQYNTKTNRLVDTITANSGQYTTSCLTPEQGQSVVSSVEYSEGHTWWGQAVGFVTCLDTECLDEWLRQANANLGMVDVVFDNPDV</sequence>
<evidence type="ECO:0000313" key="1">
    <source>
        <dbReference type="EMBL" id="GIQ86517.1"/>
    </source>
</evidence>
<dbReference type="Proteomes" id="UP000265618">
    <property type="component" value="Unassembled WGS sequence"/>
</dbReference>
<protein>
    <submittedName>
        <fullName evidence="1">Uncharacterized protein</fullName>
    </submittedName>
</protein>
<organism evidence="1 2">
    <name type="scientific">Kipferlia bialata</name>
    <dbReference type="NCBI Taxonomy" id="797122"/>
    <lineage>
        <taxon>Eukaryota</taxon>
        <taxon>Metamonada</taxon>
        <taxon>Carpediemonas-like organisms</taxon>
        <taxon>Kipferlia</taxon>
    </lineage>
</organism>
<reference evidence="1 2" key="1">
    <citation type="journal article" date="2018" name="PLoS ONE">
        <title>The draft genome of Kipferlia bialata reveals reductive genome evolution in fornicate parasites.</title>
        <authorList>
            <person name="Tanifuji G."/>
            <person name="Takabayashi S."/>
            <person name="Kume K."/>
            <person name="Takagi M."/>
            <person name="Nakayama T."/>
            <person name="Kamikawa R."/>
            <person name="Inagaki Y."/>
            <person name="Hashimoto T."/>
        </authorList>
    </citation>
    <scope>NUCLEOTIDE SEQUENCE [LARGE SCALE GENOMIC DNA]</scope>
    <source>
        <strain evidence="1">NY0173</strain>
    </source>
</reference>
<name>A0A9K3GKR8_9EUKA</name>
<accession>A0A9K3GKR8</accession>
<evidence type="ECO:0000313" key="2">
    <source>
        <dbReference type="Proteomes" id="UP000265618"/>
    </source>
</evidence>
<comment type="caution">
    <text evidence="1">The sequence shown here is derived from an EMBL/GenBank/DDBJ whole genome shotgun (WGS) entry which is preliminary data.</text>
</comment>
<proteinExistence type="predicted"/>
<gene>
    <name evidence="1" type="ORF">KIPB_008388</name>
</gene>